<dbReference type="AlphaFoldDB" id="A0A5D2P0Q8"/>
<proteinExistence type="predicted"/>
<dbReference type="EMBL" id="CM017618">
    <property type="protein sequence ID" value="TYI08955.1"/>
    <property type="molecule type" value="Genomic_DNA"/>
</dbReference>
<protein>
    <submittedName>
        <fullName evidence="1">Uncharacterized protein</fullName>
    </submittedName>
</protein>
<accession>A0A5D2P0Q8</accession>
<gene>
    <name evidence="1" type="ORF">ES332_A09G037200v1</name>
</gene>
<sequence length="51" mass="5702">MPPSWASGQRCAKGAFPAPRRSTEMVVREAWRRCLEERRARWLGVGLACGG</sequence>
<evidence type="ECO:0000313" key="2">
    <source>
        <dbReference type="Proteomes" id="UP000322667"/>
    </source>
</evidence>
<organism evidence="1 2">
    <name type="scientific">Gossypium tomentosum</name>
    <name type="common">Hawaiian cotton</name>
    <name type="synonym">Gossypium sandvicense</name>
    <dbReference type="NCBI Taxonomy" id="34277"/>
    <lineage>
        <taxon>Eukaryota</taxon>
        <taxon>Viridiplantae</taxon>
        <taxon>Streptophyta</taxon>
        <taxon>Embryophyta</taxon>
        <taxon>Tracheophyta</taxon>
        <taxon>Spermatophyta</taxon>
        <taxon>Magnoliopsida</taxon>
        <taxon>eudicotyledons</taxon>
        <taxon>Gunneridae</taxon>
        <taxon>Pentapetalae</taxon>
        <taxon>rosids</taxon>
        <taxon>malvids</taxon>
        <taxon>Malvales</taxon>
        <taxon>Malvaceae</taxon>
        <taxon>Malvoideae</taxon>
        <taxon>Gossypium</taxon>
    </lineage>
</organism>
<dbReference type="Proteomes" id="UP000322667">
    <property type="component" value="Chromosome A09"/>
</dbReference>
<name>A0A5D2P0Q8_GOSTO</name>
<reference evidence="1 2" key="1">
    <citation type="submission" date="2019-07" db="EMBL/GenBank/DDBJ databases">
        <title>WGS assembly of Gossypium tomentosum.</title>
        <authorList>
            <person name="Chen Z.J."/>
            <person name="Sreedasyam A."/>
            <person name="Ando A."/>
            <person name="Song Q."/>
            <person name="De L."/>
            <person name="Hulse-Kemp A."/>
            <person name="Ding M."/>
            <person name="Ye W."/>
            <person name="Kirkbride R."/>
            <person name="Jenkins J."/>
            <person name="Plott C."/>
            <person name="Lovell J."/>
            <person name="Lin Y.-M."/>
            <person name="Vaughn R."/>
            <person name="Liu B."/>
            <person name="Li W."/>
            <person name="Simpson S."/>
            <person name="Scheffler B."/>
            <person name="Saski C."/>
            <person name="Grover C."/>
            <person name="Hu G."/>
            <person name="Conover J."/>
            <person name="Carlson J."/>
            <person name="Shu S."/>
            <person name="Boston L."/>
            <person name="Williams M."/>
            <person name="Peterson D."/>
            <person name="Mcgee K."/>
            <person name="Jones D."/>
            <person name="Wendel J."/>
            <person name="Stelly D."/>
            <person name="Grimwood J."/>
            <person name="Schmutz J."/>
        </authorList>
    </citation>
    <scope>NUCLEOTIDE SEQUENCE [LARGE SCALE GENOMIC DNA]</scope>
    <source>
        <strain evidence="1">7179.01</strain>
    </source>
</reference>
<evidence type="ECO:0000313" key="1">
    <source>
        <dbReference type="EMBL" id="TYI08955.1"/>
    </source>
</evidence>
<keyword evidence="2" id="KW-1185">Reference proteome</keyword>